<sequence length="225" mass="25702">MQYSPEDWARISNCPLLAGLSGEAASDALSFFSARMEDYRKGEFLIRVGDPVRRFGLVLEGTIQVFADDIRGHHMIMASVPPGGIFGEALCFLRVQEAPIYICAMRFARVLWMHTDRLFAPLGEPFAAELSRRYTAMLSQKLLDMNDRVQVLSKQRLRDKLITFFSQCARRQGSRSFEIPFDRANLAAFLGVNRSALSRELSKMREEGLIAFEKNRFTVFSRERC</sequence>
<keyword evidence="2" id="KW-0238">DNA-binding</keyword>
<gene>
    <name evidence="6" type="ORF">IAB02_05375</name>
</gene>
<dbReference type="AlphaFoldDB" id="A0A9D1IBL7"/>
<dbReference type="InterPro" id="IPR036390">
    <property type="entry name" value="WH_DNA-bd_sf"/>
</dbReference>
<evidence type="ECO:0000256" key="2">
    <source>
        <dbReference type="ARBA" id="ARBA00023125"/>
    </source>
</evidence>
<name>A0A9D1IBL7_9FIRM</name>
<dbReference type="CDD" id="cd00038">
    <property type="entry name" value="CAP_ED"/>
    <property type="match status" value="1"/>
</dbReference>
<dbReference type="GO" id="GO:0003677">
    <property type="term" value="F:DNA binding"/>
    <property type="evidence" value="ECO:0007669"/>
    <property type="project" value="UniProtKB-KW"/>
</dbReference>
<reference evidence="6" key="2">
    <citation type="journal article" date="2021" name="PeerJ">
        <title>Extensive microbial diversity within the chicken gut microbiome revealed by metagenomics and culture.</title>
        <authorList>
            <person name="Gilroy R."/>
            <person name="Ravi A."/>
            <person name="Getino M."/>
            <person name="Pursley I."/>
            <person name="Horton D.L."/>
            <person name="Alikhan N.F."/>
            <person name="Baker D."/>
            <person name="Gharbi K."/>
            <person name="Hall N."/>
            <person name="Watson M."/>
            <person name="Adriaenssens E.M."/>
            <person name="Foster-Nyarko E."/>
            <person name="Jarju S."/>
            <person name="Secka A."/>
            <person name="Antonio M."/>
            <person name="Oren A."/>
            <person name="Chaudhuri R.R."/>
            <person name="La Ragione R."/>
            <person name="Hildebrand F."/>
            <person name="Pallen M.J."/>
        </authorList>
    </citation>
    <scope>NUCLEOTIDE SEQUENCE</scope>
    <source>
        <strain evidence="6">ChiHcec3-11533</strain>
    </source>
</reference>
<keyword evidence="3" id="KW-0804">Transcription</keyword>
<dbReference type="GO" id="GO:0006355">
    <property type="term" value="P:regulation of DNA-templated transcription"/>
    <property type="evidence" value="ECO:0007669"/>
    <property type="project" value="InterPro"/>
</dbReference>
<dbReference type="Pfam" id="PF13545">
    <property type="entry name" value="HTH_Crp_2"/>
    <property type="match status" value="1"/>
</dbReference>
<dbReference type="Proteomes" id="UP000824072">
    <property type="component" value="Unassembled WGS sequence"/>
</dbReference>
<keyword evidence="1" id="KW-0805">Transcription regulation</keyword>
<dbReference type="SMART" id="SM00419">
    <property type="entry name" value="HTH_CRP"/>
    <property type="match status" value="1"/>
</dbReference>
<organism evidence="6 7">
    <name type="scientific">Candidatus Pullichristensenella excrementigallinarum</name>
    <dbReference type="NCBI Taxonomy" id="2840907"/>
    <lineage>
        <taxon>Bacteria</taxon>
        <taxon>Bacillati</taxon>
        <taxon>Bacillota</taxon>
        <taxon>Clostridia</taxon>
        <taxon>Candidatus Pullichristensenella</taxon>
    </lineage>
</organism>
<dbReference type="Pfam" id="PF00027">
    <property type="entry name" value="cNMP_binding"/>
    <property type="match status" value="1"/>
</dbReference>
<protein>
    <submittedName>
        <fullName evidence="6">Crp/Fnr family transcriptional regulator</fullName>
    </submittedName>
</protein>
<evidence type="ECO:0000259" key="4">
    <source>
        <dbReference type="PROSITE" id="PS50042"/>
    </source>
</evidence>
<evidence type="ECO:0000256" key="1">
    <source>
        <dbReference type="ARBA" id="ARBA00023015"/>
    </source>
</evidence>
<evidence type="ECO:0000313" key="6">
    <source>
        <dbReference type="EMBL" id="HIU33975.1"/>
    </source>
</evidence>
<dbReference type="SUPFAM" id="SSF46785">
    <property type="entry name" value="Winged helix' DNA-binding domain"/>
    <property type="match status" value="1"/>
</dbReference>
<feature type="domain" description="HTH crp-type" evidence="5">
    <location>
        <begin position="155"/>
        <end position="223"/>
    </location>
</feature>
<accession>A0A9D1IBL7</accession>
<dbReference type="PROSITE" id="PS51063">
    <property type="entry name" value="HTH_CRP_2"/>
    <property type="match status" value="1"/>
</dbReference>
<dbReference type="InterPro" id="IPR014710">
    <property type="entry name" value="RmlC-like_jellyroll"/>
</dbReference>
<proteinExistence type="predicted"/>
<dbReference type="InterPro" id="IPR018490">
    <property type="entry name" value="cNMP-bd_dom_sf"/>
</dbReference>
<comment type="caution">
    <text evidence="6">The sequence shown here is derived from an EMBL/GenBank/DDBJ whole genome shotgun (WGS) entry which is preliminary data.</text>
</comment>
<dbReference type="InterPro" id="IPR000595">
    <property type="entry name" value="cNMP-bd_dom"/>
</dbReference>
<feature type="domain" description="Cyclic nucleotide-binding" evidence="4">
    <location>
        <begin position="16"/>
        <end position="88"/>
    </location>
</feature>
<dbReference type="Gene3D" id="2.60.120.10">
    <property type="entry name" value="Jelly Rolls"/>
    <property type="match status" value="1"/>
</dbReference>
<evidence type="ECO:0000259" key="5">
    <source>
        <dbReference type="PROSITE" id="PS51063"/>
    </source>
</evidence>
<evidence type="ECO:0000313" key="7">
    <source>
        <dbReference type="Proteomes" id="UP000824072"/>
    </source>
</evidence>
<dbReference type="EMBL" id="DVMU01000119">
    <property type="protein sequence ID" value="HIU33975.1"/>
    <property type="molecule type" value="Genomic_DNA"/>
</dbReference>
<evidence type="ECO:0000256" key="3">
    <source>
        <dbReference type="ARBA" id="ARBA00023163"/>
    </source>
</evidence>
<reference evidence="6" key="1">
    <citation type="submission" date="2020-10" db="EMBL/GenBank/DDBJ databases">
        <authorList>
            <person name="Gilroy R."/>
        </authorList>
    </citation>
    <scope>NUCLEOTIDE SEQUENCE</scope>
    <source>
        <strain evidence="6">ChiHcec3-11533</strain>
    </source>
</reference>
<dbReference type="SUPFAM" id="SSF51206">
    <property type="entry name" value="cAMP-binding domain-like"/>
    <property type="match status" value="1"/>
</dbReference>
<dbReference type="InterPro" id="IPR012318">
    <property type="entry name" value="HTH_CRP"/>
</dbReference>
<dbReference type="PROSITE" id="PS50042">
    <property type="entry name" value="CNMP_BINDING_3"/>
    <property type="match status" value="1"/>
</dbReference>